<gene>
    <name evidence="2" type="ORF">NKR19_g4312</name>
</gene>
<reference evidence="2" key="1">
    <citation type="submission" date="2022-07" db="EMBL/GenBank/DDBJ databases">
        <title>Fungi with potential for degradation of polypropylene.</title>
        <authorList>
            <person name="Gostincar C."/>
        </authorList>
    </citation>
    <scope>NUCLEOTIDE SEQUENCE</scope>
    <source>
        <strain evidence="2">EXF-13287</strain>
    </source>
</reference>
<comment type="caution">
    <text evidence="2">The sequence shown here is derived from an EMBL/GenBank/DDBJ whole genome shotgun (WGS) entry which is preliminary data.</text>
</comment>
<evidence type="ECO:0000313" key="3">
    <source>
        <dbReference type="Proteomes" id="UP001174691"/>
    </source>
</evidence>
<dbReference type="Proteomes" id="UP001174691">
    <property type="component" value="Unassembled WGS sequence"/>
</dbReference>
<organism evidence="2 3">
    <name type="scientific">Coniochaeta hoffmannii</name>
    <dbReference type="NCBI Taxonomy" id="91930"/>
    <lineage>
        <taxon>Eukaryota</taxon>
        <taxon>Fungi</taxon>
        <taxon>Dikarya</taxon>
        <taxon>Ascomycota</taxon>
        <taxon>Pezizomycotina</taxon>
        <taxon>Sordariomycetes</taxon>
        <taxon>Sordariomycetidae</taxon>
        <taxon>Coniochaetales</taxon>
        <taxon>Coniochaetaceae</taxon>
        <taxon>Coniochaeta</taxon>
    </lineage>
</organism>
<name>A0AA38VZ96_9PEZI</name>
<sequence length="347" mass="36605">MKTSFSNTLGLLSAVAGIVPGANAVGMRFGRTHQHNPRQYSMVAPPANNTTSSASSYLTITTLEPSCALEIITLTTTLDITTTITAAPSVTETSCTDSTSLVLPTEEPCTDSTTTIKPTITLTLSTTSSSEPCTDDDSTSTADATVTSATSSTTTEPCDTSSSLTVTPFSTLTRTSTSAQTTLYPIDTSITPIVTAGPTITTTEIVTNTLPPTTTVCETSAPTGTPGPRAVHCGVHGLPVGDFFLGRYVEERAGVPVSLEGCWAFCKTAWGATNGCHSYDYYLNELGAPRCDLYSSRVAFALDRVDNNQPNLWFDLECGNPTDPKWAHSHPHTARAARSVIRGGRRV</sequence>
<evidence type="ECO:0008006" key="4">
    <source>
        <dbReference type="Google" id="ProtNLM"/>
    </source>
</evidence>
<feature type="signal peptide" evidence="1">
    <location>
        <begin position="1"/>
        <end position="24"/>
    </location>
</feature>
<keyword evidence="1" id="KW-0732">Signal</keyword>
<dbReference type="EMBL" id="JANBVN010000053">
    <property type="protein sequence ID" value="KAJ9155935.1"/>
    <property type="molecule type" value="Genomic_DNA"/>
</dbReference>
<accession>A0AA38VZ96</accession>
<dbReference type="AlphaFoldDB" id="A0AA38VZ96"/>
<evidence type="ECO:0000256" key="1">
    <source>
        <dbReference type="SAM" id="SignalP"/>
    </source>
</evidence>
<proteinExistence type="predicted"/>
<feature type="chain" id="PRO_5041411587" description="Apple domain-containing protein" evidence="1">
    <location>
        <begin position="25"/>
        <end position="347"/>
    </location>
</feature>
<protein>
    <recommendedName>
        <fullName evidence="4">Apple domain-containing protein</fullName>
    </recommendedName>
</protein>
<keyword evidence="3" id="KW-1185">Reference proteome</keyword>
<evidence type="ECO:0000313" key="2">
    <source>
        <dbReference type="EMBL" id="KAJ9155935.1"/>
    </source>
</evidence>